<dbReference type="PANTHER" id="PTHR11475">
    <property type="entry name" value="OXIDASE/PEROXIDASE"/>
    <property type="match status" value="1"/>
</dbReference>
<keyword evidence="2" id="KW-0964">Secreted</keyword>
<keyword evidence="4" id="KW-0325">Glycoprotein</keyword>
<dbReference type="STRING" id="36166.T1GRJ0"/>
<keyword evidence="3" id="KW-0575">Peroxidase</keyword>
<dbReference type="GO" id="GO:0004601">
    <property type="term" value="F:peroxidase activity"/>
    <property type="evidence" value="ECO:0007669"/>
    <property type="project" value="UniProtKB-KW"/>
</dbReference>
<protein>
    <recommendedName>
        <fullName evidence="7">Heme peroxidase</fullName>
    </recommendedName>
</protein>
<reference evidence="5" key="2">
    <citation type="submission" date="2015-06" db="UniProtKB">
        <authorList>
            <consortium name="EnsemblMetazoa"/>
        </authorList>
    </citation>
    <scope>IDENTIFICATION</scope>
</reference>
<keyword evidence="6" id="KW-1185">Reference proteome</keyword>
<dbReference type="PROSITE" id="PS50292">
    <property type="entry name" value="PEROXIDASE_3"/>
    <property type="match status" value="1"/>
</dbReference>
<dbReference type="OMA" id="TEKDECT"/>
<dbReference type="GO" id="GO:0020037">
    <property type="term" value="F:heme binding"/>
    <property type="evidence" value="ECO:0007669"/>
    <property type="project" value="InterPro"/>
</dbReference>
<accession>T1GRJ0</accession>
<evidence type="ECO:0000256" key="1">
    <source>
        <dbReference type="ARBA" id="ARBA00004613"/>
    </source>
</evidence>
<organism evidence="5 6">
    <name type="scientific">Megaselia scalaris</name>
    <name type="common">Humpbacked fly</name>
    <name type="synonym">Phora scalaris</name>
    <dbReference type="NCBI Taxonomy" id="36166"/>
    <lineage>
        <taxon>Eukaryota</taxon>
        <taxon>Metazoa</taxon>
        <taxon>Ecdysozoa</taxon>
        <taxon>Arthropoda</taxon>
        <taxon>Hexapoda</taxon>
        <taxon>Insecta</taxon>
        <taxon>Pterygota</taxon>
        <taxon>Neoptera</taxon>
        <taxon>Endopterygota</taxon>
        <taxon>Diptera</taxon>
        <taxon>Brachycera</taxon>
        <taxon>Muscomorpha</taxon>
        <taxon>Platypezoidea</taxon>
        <taxon>Phoridae</taxon>
        <taxon>Megaseliini</taxon>
        <taxon>Megaselia</taxon>
    </lineage>
</organism>
<dbReference type="InterPro" id="IPR037120">
    <property type="entry name" value="Haem_peroxidase_sf_animal"/>
</dbReference>
<dbReference type="GO" id="GO:0005576">
    <property type="term" value="C:extracellular region"/>
    <property type="evidence" value="ECO:0007669"/>
    <property type="project" value="UniProtKB-SubCell"/>
</dbReference>
<evidence type="ECO:0000256" key="3">
    <source>
        <dbReference type="ARBA" id="ARBA00022559"/>
    </source>
</evidence>
<evidence type="ECO:0000313" key="5">
    <source>
        <dbReference type="EnsemblMetazoa" id="MESCA006275-PA"/>
    </source>
</evidence>
<dbReference type="EnsemblMetazoa" id="MESCA006275-RA">
    <property type="protein sequence ID" value="MESCA006275-PA"/>
    <property type="gene ID" value="MESCA006275"/>
</dbReference>
<proteinExistence type="predicted"/>
<dbReference type="Proteomes" id="UP000015102">
    <property type="component" value="Unassembled WGS sequence"/>
</dbReference>
<name>T1GRJ0_MEGSC</name>
<dbReference type="Pfam" id="PF03098">
    <property type="entry name" value="An_peroxidase"/>
    <property type="match status" value="1"/>
</dbReference>
<dbReference type="PRINTS" id="PR00457">
    <property type="entry name" value="ANPEROXIDASE"/>
</dbReference>
<evidence type="ECO:0008006" key="7">
    <source>
        <dbReference type="Google" id="ProtNLM"/>
    </source>
</evidence>
<dbReference type="InterPro" id="IPR019791">
    <property type="entry name" value="Haem_peroxidase_animal"/>
</dbReference>
<dbReference type="PANTHER" id="PTHR11475:SF4">
    <property type="entry name" value="CHORION PEROXIDASE"/>
    <property type="match status" value="1"/>
</dbReference>
<sequence>MMSSADNLTKGVSILLGYLYLQIQNVKWYTGIQRSKVTHSLDGSPIYGSSLAKAKNLRTFRLGKLKMFNDFGRYLLPLTTEKDECTDDSGKTCFKSGDGRTNQMISLVVIYILLAREHNKICDILCQLNPHWSYGKLYQEARKIVIAELQHIVFKEWLAIIIGTDQTHRFGVYEIPPWLC</sequence>
<dbReference type="Gene3D" id="1.10.640.10">
    <property type="entry name" value="Haem peroxidase domain superfamily, animal type"/>
    <property type="match status" value="1"/>
</dbReference>
<comment type="subcellular location">
    <subcellularLocation>
        <location evidence="1">Secreted</location>
    </subcellularLocation>
</comment>
<dbReference type="HOGENOM" id="CLU_1497930_0_0_1"/>
<dbReference type="InterPro" id="IPR010255">
    <property type="entry name" value="Haem_peroxidase_sf"/>
</dbReference>
<dbReference type="EMBL" id="CAQQ02091541">
    <property type="status" value="NOT_ANNOTATED_CDS"/>
    <property type="molecule type" value="Genomic_DNA"/>
</dbReference>
<reference evidence="6" key="1">
    <citation type="submission" date="2013-02" db="EMBL/GenBank/DDBJ databases">
        <authorList>
            <person name="Hughes D."/>
        </authorList>
    </citation>
    <scope>NUCLEOTIDE SEQUENCE</scope>
    <source>
        <strain>Durham</strain>
        <strain evidence="6">NC isolate 2 -- Noor lab</strain>
    </source>
</reference>
<dbReference type="AlphaFoldDB" id="T1GRJ0"/>
<evidence type="ECO:0000256" key="2">
    <source>
        <dbReference type="ARBA" id="ARBA00022525"/>
    </source>
</evidence>
<dbReference type="SUPFAM" id="SSF48113">
    <property type="entry name" value="Heme-dependent peroxidases"/>
    <property type="match status" value="1"/>
</dbReference>
<keyword evidence="3" id="KW-0560">Oxidoreductase</keyword>
<dbReference type="GO" id="GO:0006979">
    <property type="term" value="P:response to oxidative stress"/>
    <property type="evidence" value="ECO:0007669"/>
    <property type="project" value="InterPro"/>
</dbReference>
<evidence type="ECO:0000313" key="6">
    <source>
        <dbReference type="Proteomes" id="UP000015102"/>
    </source>
</evidence>
<evidence type="ECO:0000256" key="4">
    <source>
        <dbReference type="ARBA" id="ARBA00023180"/>
    </source>
</evidence>